<feature type="region of interest" description="Disordered" evidence="3">
    <location>
        <begin position="145"/>
        <end position="189"/>
    </location>
</feature>
<organism evidence="4 5">
    <name type="scientific">Teratosphaeria nubilosa</name>
    <dbReference type="NCBI Taxonomy" id="161662"/>
    <lineage>
        <taxon>Eukaryota</taxon>
        <taxon>Fungi</taxon>
        <taxon>Dikarya</taxon>
        <taxon>Ascomycota</taxon>
        <taxon>Pezizomycotina</taxon>
        <taxon>Dothideomycetes</taxon>
        <taxon>Dothideomycetidae</taxon>
        <taxon>Mycosphaerellales</taxon>
        <taxon>Teratosphaeriaceae</taxon>
        <taxon>Teratosphaeria</taxon>
    </lineage>
</organism>
<evidence type="ECO:0000313" key="4">
    <source>
        <dbReference type="EMBL" id="KAF2771535.1"/>
    </source>
</evidence>
<dbReference type="InterPro" id="IPR015915">
    <property type="entry name" value="Kelch-typ_b-propeller"/>
</dbReference>
<name>A0A6G1LF95_9PEZI</name>
<dbReference type="EMBL" id="ML995819">
    <property type="protein sequence ID" value="KAF2771535.1"/>
    <property type="molecule type" value="Genomic_DNA"/>
</dbReference>
<evidence type="ECO:0000256" key="3">
    <source>
        <dbReference type="SAM" id="MobiDB-lite"/>
    </source>
</evidence>
<reference evidence="4" key="1">
    <citation type="journal article" date="2020" name="Stud. Mycol.">
        <title>101 Dothideomycetes genomes: a test case for predicting lifestyles and emergence of pathogens.</title>
        <authorList>
            <person name="Haridas S."/>
            <person name="Albert R."/>
            <person name="Binder M."/>
            <person name="Bloem J."/>
            <person name="Labutti K."/>
            <person name="Salamov A."/>
            <person name="Andreopoulos B."/>
            <person name="Baker S."/>
            <person name="Barry K."/>
            <person name="Bills G."/>
            <person name="Bluhm B."/>
            <person name="Cannon C."/>
            <person name="Castanera R."/>
            <person name="Culley D."/>
            <person name="Daum C."/>
            <person name="Ezra D."/>
            <person name="Gonzalez J."/>
            <person name="Henrissat B."/>
            <person name="Kuo A."/>
            <person name="Liang C."/>
            <person name="Lipzen A."/>
            <person name="Lutzoni F."/>
            <person name="Magnuson J."/>
            <person name="Mondo S."/>
            <person name="Nolan M."/>
            <person name="Ohm R."/>
            <person name="Pangilinan J."/>
            <person name="Park H.-J."/>
            <person name="Ramirez L."/>
            <person name="Alfaro M."/>
            <person name="Sun H."/>
            <person name="Tritt A."/>
            <person name="Yoshinaga Y."/>
            <person name="Zwiers L.-H."/>
            <person name="Turgeon B."/>
            <person name="Goodwin S."/>
            <person name="Spatafora J."/>
            <person name="Crous P."/>
            <person name="Grigoriev I."/>
        </authorList>
    </citation>
    <scope>NUCLEOTIDE SEQUENCE</scope>
    <source>
        <strain evidence="4">CBS 116005</strain>
    </source>
</reference>
<dbReference type="Gene3D" id="2.120.10.80">
    <property type="entry name" value="Kelch-type beta propeller"/>
    <property type="match status" value="2"/>
</dbReference>
<dbReference type="AlphaFoldDB" id="A0A6G1LF95"/>
<dbReference type="GO" id="GO:0019760">
    <property type="term" value="P:glucosinolate metabolic process"/>
    <property type="evidence" value="ECO:0007669"/>
    <property type="project" value="UniProtKB-ARBA"/>
</dbReference>
<dbReference type="Pfam" id="PF24681">
    <property type="entry name" value="Kelch_KLHDC2_KLHL20_DRC7"/>
    <property type="match status" value="1"/>
</dbReference>
<dbReference type="Proteomes" id="UP000799436">
    <property type="component" value="Unassembled WGS sequence"/>
</dbReference>
<dbReference type="OrthoDB" id="10250130at2759"/>
<evidence type="ECO:0008006" key="6">
    <source>
        <dbReference type="Google" id="ProtNLM"/>
    </source>
</evidence>
<sequence>MAGTLIQGVGALIKGIYYDPTLPLKASMKCIEDVQVPRAWHTVSVVKGRAYIFGGKTQTANGGLVLADKTMQIVILPSSGVESSDYKQVAASKDAPPSRWGHTASVVDNRIYIYGGAGENDTPLDEQGRVWVYDTVTDKWTFLEAQGPKWPSPRETHSSVSSEQPQPDLKRTDEGLAPQFDYDPASIMPEPPAADSYGTLIIQGGKDASRHNLHDLWTFNIAARTWNELPEPPPPNTESPSLALIDKRLYSFSKGQTSYLDLTKGTSGLAPLSPWATFPPAASSPETQHPGDRTGAAMIPVSTGQGRNYLLLIGGMGSTGEPLDDMWALQLQPAGMTAASIKDKARSAVNQETREDVWQEVRYADAEGVVKHDGHGQVVKGFGVREGFAAAKGTEVDGACVVLWGGVGSEQRVQGDGMLITVDIA</sequence>
<keyword evidence="1" id="KW-0677">Repeat</keyword>
<protein>
    <recommendedName>
        <fullName evidence="6">Galactose oxidase</fullName>
    </recommendedName>
</protein>
<accession>A0A6G1LF95</accession>
<keyword evidence="2" id="KW-0408">Iron</keyword>
<evidence type="ECO:0000256" key="1">
    <source>
        <dbReference type="ARBA" id="ARBA00022737"/>
    </source>
</evidence>
<gene>
    <name evidence="4" type="ORF">EJ03DRAFT_30838</name>
</gene>
<dbReference type="PANTHER" id="PTHR47435:SF4">
    <property type="entry name" value="KELCH REPEAT PROTEIN (AFU_ORTHOLOGUE AFUA_5G12780)"/>
    <property type="match status" value="1"/>
</dbReference>
<proteinExistence type="predicted"/>
<evidence type="ECO:0000256" key="2">
    <source>
        <dbReference type="ARBA" id="ARBA00023004"/>
    </source>
</evidence>
<evidence type="ECO:0000313" key="5">
    <source>
        <dbReference type="Proteomes" id="UP000799436"/>
    </source>
</evidence>
<dbReference type="PANTHER" id="PTHR47435">
    <property type="entry name" value="KELCH REPEAT PROTEIN (AFU_ORTHOLOGUE AFUA_5G12780)"/>
    <property type="match status" value="1"/>
</dbReference>
<keyword evidence="5" id="KW-1185">Reference proteome</keyword>
<dbReference type="SUPFAM" id="SSF117281">
    <property type="entry name" value="Kelch motif"/>
    <property type="match status" value="1"/>
</dbReference>